<keyword evidence="3" id="KW-1185">Reference proteome</keyword>
<name>A0ABR2MR72_9ASPA</name>
<evidence type="ECO:0000313" key="3">
    <source>
        <dbReference type="Proteomes" id="UP001412067"/>
    </source>
</evidence>
<dbReference type="EMBL" id="JBBWWR010000005">
    <property type="protein sequence ID" value="KAK8966506.1"/>
    <property type="molecule type" value="Genomic_DNA"/>
</dbReference>
<comment type="caution">
    <text evidence="2">The sequence shown here is derived from an EMBL/GenBank/DDBJ whole genome shotgun (WGS) entry which is preliminary data.</text>
</comment>
<evidence type="ECO:0000313" key="2">
    <source>
        <dbReference type="EMBL" id="KAK8966506.1"/>
    </source>
</evidence>
<feature type="region of interest" description="Disordered" evidence="1">
    <location>
        <begin position="23"/>
        <end position="58"/>
    </location>
</feature>
<reference evidence="2 3" key="1">
    <citation type="journal article" date="2022" name="Nat. Plants">
        <title>Genomes of leafy and leafless Platanthera orchids illuminate the evolution of mycoheterotrophy.</title>
        <authorList>
            <person name="Li M.H."/>
            <person name="Liu K.W."/>
            <person name="Li Z."/>
            <person name="Lu H.C."/>
            <person name="Ye Q.L."/>
            <person name="Zhang D."/>
            <person name="Wang J.Y."/>
            <person name="Li Y.F."/>
            <person name="Zhong Z.M."/>
            <person name="Liu X."/>
            <person name="Yu X."/>
            <person name="Liu D.K."/>
            <person name="Tu X.D."/>
            <person name="Liu B."/>
            <person name="Hao Y."/>
            <person name="Liao X.Y."/>
            <person name="Jiang Y.T."/>
            <person name="Sun W.H."/>
            <person name="Chen J."/>
            <person name="Chen Y.Q."/>
            <person name="Ai Y."/>
            <person name="Zhai J.W."/>
            <person name="Wu S.S."/>
            <person name="Zhou Z."/>
            <person name="Hsiao Y.Y."/>
            <person name="Wu W.L."/>
            <person name="Chen Y.Y."/>
            <person name="Lin Y.F."/>
            <person name="Hsu J.L."/>
            <person name="Li C.Y."/>
            <person name="Wang Z.W."/>
            <person name="Zhao X."/>
            <person name="Zhong W.Y."/>
            <person name="Ma X.K."/>
            <person name="Ma L."/>
            <person name="Huang J."/>
            <person name="Chen G.Z."/>
            <person name="Huang M.Z."/>
            <person name="Huang L."/>
            <person name="Peng D.H."/>
            <person name="Luo Y.B."/>
            <person name="Zou S.Q."/>
            <person name="Chen S.P."/>
            <person name="Lan S."/>
            <person name="Tsai W.C."/>
            <person name="Van de Peer Y."/>
            <person name="Liu Z.J."/>
        </authorList>
    </citation>
    <scope>NUCLEOTIDE SEQUENCE [LARGE SCALE GENOMIC DNA]</scope>
    <source>
        <strain evidence="2">Lor288</strain>
    </source>
</reference>
<dbReference type="Proteomes" id="UP001412067">
    <property type="component" value="Unassembled WGS sequence"/>
</dbReference>
<sequence>MSCCLRGMLNSGGRGDLILPEAECRKKGDHDQKPRPHLELLSKARRKPQGPKSENGEAICLQPPDAAARSAITLPLAPQNQQPPLFPPPCRQPSKPPPLFSVPAPPRTLNSHFRLSFAIGIAAQPLSLRPRWSPNQIAIQTWVFSPLPTASKPLPARFSHCHPPTPLSATGSSPDHPHYVVKRLITCILTLKCLDQLHGPFSWVWLEYVVDPVCVEPFALATPQHSFAYSTTSYDPGVNIVLESVFNFKLPVPLNYLLEWFGGKVLFIQDLLKWILSQNGEGLDRSRKHTPFPFFLDDFIAAYVGNLDTEQKRDYRWKREGDRWLWEWVPVDIEEGEEIRVNSCVPSLFHVQIPAQQPAILITGAERAWGVPPCRASCGTHSWMLDPVTWPWDPSAEGGGP</sequence>
<evidence type="ECO:0000256" key="1">
    <source>
        <dbReference type="SAM" id="MobiDB-lite"/>
    </source>
</evidence>
<accession>A0ABR2MR72</accession>
<feature type="compositionally biased region" description="Basic and acidic residues" evidence="1">
    <location>
        <begin position="23"/>
        <end position="42"/>
    </location>
</feature>
<organism evidence="2 3">
    <name type="scientific">Platanthera guangdongensis</name>
    <dbReference type="NCBI Taxonomy" id="2320717"/>
    <lineage>
        <taxon>Eukaryota</taxon>
        <taxon>Viridiplantae</taxon>
        <taxon>Streptophyta</taxon>
        <taxon>Embryophyta</taxon>
        <taxon>Tracheophyta</taxon>
        <taxon>Spermatophyta</taxon>
        <taxon>Magnoliopsida</taxon>
        <taxon>Liliopsida</taxon>
        <taxon>Asparagales</taxon>
        <taxon>Orchidaceae</taxon>
        <taxon>Orchidoideae</taxon>
        <taxon>Orchideae</taxon>
        <taxon>Orchidinae</taxon>
        <taxon>Platanthera</taxon>
    </lineage>
</organism>
<proteinExistence type="predicted"/>
<gene>
    <name evidence="2" type="ORF">KSP40_PGU014406</name>
</gene>
<protein>
    <submittedName>
        <fullName evidence="2">Uncharacterized protein</fullName>
    </submittedName>
</protein>